<reference evidence="1 2" key="1">
    <citation type="submission" date="2019-12" db="EMBL/GenBank/DDBJ databases">
        <title>Comparative genomics gives insights into the taxonomy of the Azoarcus-Aromatoleum group and reveals separate origins of nif in the plant-associated Azoarcus and non-plant-associated Aromatoleum sub-groups.</title>
        <authorList>
            <person name="Lafos M."/>
            <person name="Maluk M."/>
            <person name="Batista M."/>
            <person name="Junghare M."/>
            <person name="Carmona M."/>
            <person name="Faoro H."/>
            <person name="Cruz L.M."/>
            <person name="Battistoni F."/>
            <person name="De Souza E."/>
            <person name="Pedrosa F."/>
            <person name="Chen W.-M."/>
            <person name="Poole P.S."/>
            <person name="Dixon R.A."/>
            <person name="James E.K."/>
        </authorList>
    </citation>
    <scope>NUCLEOTIDE SEQUENCE [LARGE SCALE GENOMIC DNA]</scope>
    <source>
        <strain evidence="1 2">ToN1</strain>
    </source>
</reference>
<dbReference type="InterPro" id="IPR020945">
    <property type="entry name" value="DMSO/NO3_reduct_chaperone"/>
</dbReference>
<organism evidence="1 2">
    <name type="scientific">Aromatoleum petrolei</name>
    <dbReference type="NCBI Taxonomy" id="76116"/>
    <lineage>
        <taxon>Bacteria</taxon>
        <taxon>Pseudomonadati</taxon>
        <taxon>Pseudomonadota</taxon>
        <taxon>Betaproteobacteria</taxon>
        <taxon>Rhodocyclales</taxon>
        <taxon>Rhodocyclaceae</taxon>
        <taxon>Aromatoleum</taxon>
    </lineage>
</organism>
<proteinExistence type="predicted"/>
<sequence length="179" mass="19567">MNARDGFSDLSCSALGRSAMYAALSRAFTYEGAGSGPVAIAGSDFNAAFDPSVSEDACALREGAYAGGDQTALFEELMRFYGFFGLARGEHAQMPDHLCVELEFMHFLTLQQERSAGQTEALESLLRAQHDFLSRHLLRLVRGVRAAMKNASPACTELVEMTEAFVSEDLQELSRRQTP</sequence>
<dbReference type="RefSeq" id="WP_169204596.1">
    <property type="nucleotide sequence ID" value="NZ_CP059560.1"/>
</dbReference>
<dbReference type="Pfam" id="PF02613">
    <property type="entry name" value="Nitrate_red_del"/>
    <property type="match status" value="1"/>
</dbReference>
<accession>A0ABX1MJ26</accession>
<dbReference type="Proteomes" id="UP000652074">
    <property type="component" value="Unassembled WGS sequence"/>
</dbReference>
<keyword evidence="2" id="KW-1185">Reference proteome</keyword>
<evidence type="ECO:0000313" key="2">
    <source>
        <dbReference type="Proteomes" id="UP000652074"/>
    </source>
</evidence>
<comment type="caution">
    <text evidence="1">The sequence shown here is derived from an EMBL/GenBank/DDBJ whole genome shotgun (WGS) entry which is preliminary data.</text>
</comment>
<gene>
    <name evidence="1" type="ORF">GPA26_01485</name>
</gene>
<evidence type="ECO:0000313" key="1">
    <source>
        <dbReference type="EMBL" id="NMF87145.1"/>
    </source>
</evidence>
<dbReference type="InterPro" id="IPR036411">
    <property type="entry name" value="TorD-like_sf"/>
</dbReference>
<protein>
    <submittedName>
        <fullName evidence="1">Uncharacterized protein</fullName>
    </submittedName>
</protein>
<dbReference type="SUPFAM" id="SSF89155">
    <property type="entry name" value="TorD-like"/>
    <property type="match status" value="1"/>
</dbReference>
<name>A0ABX1MJ26_9RHOO</name>
<dbReference type="Gene3D" id="1.10.3480.10">
    <property type="entry name" value="TorD-like"/>
    <property type="match status" value="1"/>
</dbReference>
<dbReference type="EMBL" id="WTVR01000002">
    <property type="protein sequence ID" value="NMF87145.1"/>
    <property type="molecule type" value="Genomic_DNA"/>
</dbReference>